<feature type="binding site" evidence="3">
    <location>
        <position position="287"/>
    </location>
    <ligand>
        <name>CTP</name>
        <dbReference type="ChEBI" id="CHEBI:37563"/>
    </ligand>
</feature>
<comment type="function">
    <text evidence="3">Catalyzes two sequential steps in the biosynthesis of coenzyme A. In the first step cysteine is conjugated to 4'-phosphopantothenate to form 4-phosphopantothenoylcysteine. In the second step the latter compound is decarboxylated to form 4'-phosphopantotheine.</text>
</comment>
<comment type="catalytic activity">
    <reaction evidence="3 4">
        <text>(R)-4'-phosphopantothenate + L-cysteine + CTP = N-[(R)-4-phosphopantothenoyl]-L-cysteine + CMP + diphosphate + H(+)</text>
        <dbReference type="Rhea" id="RHEA:19397"/>
        <dbReference type="ChEBI" id="CHEBI:10986"/>
        <dbReference type="ChEBI" id="CHEBI:15378"/>
        <dbReference type="ChEBI" id="CHEBI:33019"/>
        <dbReference type="ChEBI" id="CHEBI:35235"/>
        <dbReference type="ChEBI" id="CHEBI:37563"/>
        <dbReference type="ChEBI" id="CHEBI:59458"/>
        <dbReference type="ChEBI" id="CHEBI:60377"/>
        <dbReference type="EC" id="6.3.2.5"/>
    </reaction>
</comment>
<dbReference type="PANTHER" id="PTHR14359">
    <property type="entry name" value="HOMO-OLIGOMERIC FLAVIN CONTAINING CYS DECARBOXYLASE FAMILY"/>
    <property type="match status" value="1"/>
</dbReference>
<dbReference type="Gene3D" id="3.40.50.1950">
    <property type="entry name" value="Flavin prenyltransferase-like"/>
    <property type="match status" value="1"/>
</dbReference>
<dbReference type="GO" id="GO:0015937">
    <property type="term" value="P:coenzyme A biosynthetic process"/>
    <property type="evidence" value="ECO:0007669"/>
    <property type="project" value="UniProtKB-UniRule"/>
</dbReference>
<evidence type="ECO:0000259" key="6">
    <source>
        <dbReference type="Pfam" id="PF04127"/>
    </source>
</evidence>
<keyword evidence="3 4" id="KW-0436">Ligase</keyword>
<comment type="catalytic activity">
    <reaction evidence="3 4">
        <text>N-[(R)-4-phosphopantothenoyl]-L-cysteine + H(+) = (R)-4'-phosphopantetheine + CO2</text>
        <dbReference type="Rhea" id="RHEA:16793"/>
        <dbReference type="ChEBI" id="CHEBI:15378"/>
        <dbReference type="ChEBI" id="CHEBI:16526"/>
        <dbReference type="ChEBI" id="CHEBI:59458"/>
        <dbReference type="ChEBI" id="CHEBI:61723"/>
        <dbReference type="EC" id="4.1.1.36"/>
    </reaction>
</comment>
<name>A0A1D2KWB8_BROTH</name>
<organism evidence="7 8">
    <name type="scientific">Brochothrix thermosphacta</name>
    <name type="common">Microbacterium thermosphactum</name>
    <dbReference type="NCBI Taxonomy" id="2756"/>
    <lineage>
        <taxon>Bacteria</taxon>
        <taxon>Bacillati</taxon>
        <taxon>Bacillota</taxon>
        <taxon>Bacilli</taxon>
        <taxon>Bacillales</taxon>
        <taxon>Listeriaceae</taxon>
        <taxon>Brochothrix</taxon>
    </lineage>
</organism>
<gene>
    <name evidence="3 7" type="primary">coaBC</name>
    <name evidence="7" type="ORF">CNY62_11765</name>
</gene>
<evidence type="ECO:0000256" key="2">
    <source>
        <dbReference type="ARBA" id="ARBA00023239"/>
    </source>
</evidence>
<feature type="region of interest" description="Phosphopantothenate--cysteine ligase" evidence="3">
    <location>
        <begin position="189"/>
        <end position="401"/>
    </location>
</feature>
<dbReference type="Pfam" id="PF02441">
    <property type="entry name" value="Flavoprotein"/>
    <property type="match status" value="1"/>
</dbReference>
<evidence type="ECO:0000313" key="8">
    <source>
        <dbReference type="Proteomes" id="UP000243591"/>
    </source>
</evidence>
<dbReference type="Proteomes" id="UP000243591">
    <property type="component" value="Chromosome"/>
</dbReference>
<comment type="pathway">
    <text evidence="3 4">Cofactor biosynthesis; coenzyme A biosynthesis; CoA from (R)-pantothenate: step 3/5.</text>
</comment>
<dbReference type="NCBIfam" id="TIGR00521">
    <property type="entry name" value="coaBC_dfp"/>
    <property type="match status" value="1"/>
</dbReference>
<feature type="region of interest" description="Phosphopantothenoylcysteine decarboxylase" evidence="3">
    <location>
        <begin position="1"/>
        <end position="188"/>
    </location>
</feature>
<comment type="cofactor">
    <cofactor evidence="3">
        <name>Mg(2+)</name>
        <dbReference type="ChEBI" id="CHEBI:18420"/>
    </cofactor>
</comment>
<dbReference type="RefSeq" id="WP_069125582.1">
    <property type="nucleotide sequence ID" value="NZ_CP023483.1"/>
</dbReference>
<dbReference type="SUPFAM" id="SSF102645">
    <property type="entry name" value="CoaB-like"/>
    <property type="match status" value="1"/>
</dbReference>
<dbReference type="GO" id="GO:0015941">
    <property type="term" value="P:pantothenate catabolic process"/>
    <property type="evidence" value="ECO:0007669"/>
    <property type="project" value="InterPro"/>
</dbReference>
<evidence type="ECO:0000313" key="7">
    <source>
        <dbReference type="EMBL" id="ATF26980.1"/>
    </source>
</evidence>
<comment type="function">
    <text evidence="4">Catalyzes two steps in the biosynthesis of coenzyme A. In the first step cysteine is conjugated to 4'-phosphopantothenate to form 4-phosphopantothenoylcysteine, in the latter compound is decarboxylated to form 4'-phosphopantotheine.</text>
</comment>
<dbReference type="InterPro" id="IPR036551">
    <property type="entry name" value="Flavin_trans-like"/>
</dbReference>
<keyword evidence="3" id="KW-0460">Magnesium</keyword>
<dbReference type="Pfam" id="PF04127">
    <property type="entry name" value="DFP"/>
    <property type="match status" value="1"/>
</dbReference>
<evidence type="ECO:0000256" key="1">
    <source>
        <dbReference type="ARBA" id="ARBA00022793"/>
    </source>
</evidence>
<dbReference type="EC" id="4.1.1.36" evidence="3"/>
<dbReference type="GO" id="GO:0010181">
    <property type="term" value="F:FMN binding"/>
    <property type="evidence" value="ECO:0007669"/>
    <property type="project" value="UniProtKB-UniRule"/>
</dbReference>
<comment type="cofactor">
    <cofactor evidence="3">
        <name>FMN</name>
        <dbReference type="ChEBI" id="CHEBI:58210"/>
    </cofactor>
    <text evidence="3">Binds 1 FMN per subunit.</text>
</comment>
<feature type="domain" description="DNA/pantothenate metabolism flavoprotein C-terminal" evidence="6">
    <location>
        <begin position="184"/>
        <end position="394"/>
    </location>
</feature>
<evidence type="ECO:0000256" key="3">
    <source>
        <dbReference type="HAMAP-Rule" id="MF_02225"/>
    </source>
</evidence>
<comment type="caution">
    <text evidence="3">Lacks conserved residue(s) required for the propagation of feature annotation.</text>
</comment>
<feature type="binding site" evidence="3">
    <location>
        <position position="277"/>
    </location>
    <ligand>
        <name>CTP</name>
        <dbReference type="ChEBI" id="CHEBI:37563"/>
    </ligand>
</feature>
<feature type="domain" description="Flavoprotein" evidence="5">
    <location>
        <begin position="4"/>
        <end position="174"/>
    </location>
</feature>
<dbReference type="InterPro" id="IPR005252">
    <property type="entry name" value="CoaBC"/>
</dbReference>
<dbReference type="KEGG" id="bths:CNY62_11765"/>
<dbReference type="AlphaFoldDB" id="A0A1D2KWB8"/>
<feature type="binding site" evidence="3">
    <location>
        <position position="337"/>
    </location>
    <ligand>
        <name>CTP</name>
        <dbReference type="ChEBI" id="CHEBI:37563"/>
    </ligand>
</feature>
<comment type="similarity">
    <text evidence="3 4">In the N-terminal section; belongs to the HFCD (homo-oligomeric flavin containing Cys decarboxylase) superfamily.</text>
</comment>
<sequence>MMKKNIVLGVTGGIASYKAVTLTSQLIKAGYNVKVIMTENATQFVTPLTFQVMSRNTVYTDTFIEPNPEKIAHIEVADWADLMIIAPTTANTISKMATGIADNMLTSVYLATSAPVWVAPAMNVHMYQHPAIIRQINQLFEDGIRFIEPSEGILACGYVGKGRLEEPEKIVANIDGFFSKEQTLAGKNVLVTAGPTIEAIDPVRFLTNRSTGKMGFAIANEAASLGANVTLVTSVKNLAVDERIEVITIQSAEDMYKAVTQRSETMDIIIKAAAVADYTPDAYRPHKIKKSNDDKEAFHFIRTTDILKTLGQNKPQGQLLIGFAAESQDVEKNARLKLEDKNLDMVVANDISRQDTGFGVDTNQVTLITANDMKKLPLVTKEETALLIWKAIIALPLIEVK</sequence>
<dbReference type="HAMAP" id="MF_02225">
    <property type="entry name" value="CoaBC"/>
    <property type="match status" value="1"/>
</dbReference>
<keyword evidence="8" id="KW-1185">Reference proteome</keyword>
<keyword evidence="3 4" id="KW-0288">FMN</keyword>
<keyword evidence="3" id="KW-0479">Metal-binding</keyword>
<dbReference type="EC" id="6.3.2.5" evidence="3"/>
<comment type="pathway">
    <text evidence="3 4">Cofactor biosynthesis; coenzyme A biosynthesis; CoA from (R)-pantothenate: step 2/5.</text>
</comment>
<dbReference type="InterPro" id="IPR003382">
    <property type="entry name" value="Flavoprotein"/>
</dbReference>
<dbReference type="STRING" id="2756.BFR44_04320"/>
<keyword evidence="3 4" id="KW-0285">Flavoprotein</keyword>
<dbReference type="EMBL" id="CP023483">
    <property type="protein sequence ID" value="ATF26980.1"/>
    <property type="molecule type" value="Genomic_DNA"/>
</dbReference>
<reference evidence="7 8" key="1">
    <citation type="submission" date="2017-09" db="EMBL/GenBank/DDBJ databases">
        <title>Complete Genome Sequences of Two Strains of the Meat Spoilage Bacterium Brochothrix thermosphacta Isolated from Ground Chicken.</title>
        <authorList>
            <person name="Paoli G.C."/>
            <person name="Wijey C."/>
            <person name="Chen C.-Y."/>
            <person name="Nguyen L."/>
            <person name="Yan X."/>
            <person name="Irwin P.L."/>
        </authorList>
    </citation>
    <scope>NUCLEOTIDE SEQUENCE [LARGE SCALE GENOMIC DNA]</scope>
    <source>
        <strain evidence="7 8">BI</strain>
    </source>
</reference>
<comment type="similarity">
    <text evidence="3 4">In the C-terminal section; belongs to the PPC synthetase family.</text>
</comment>
<dbReference type="GO" id="GO:0004632">
    <property type="term" value="F:phosphopantothenate--cysteine ligase activity"/>
    <property type="evidence" value="ECO:0007669"/>
    <property type="project" value="UniProtKB-UniRule"/>
</dbReference>
<proteinExistence type="inferred from homology"/>
<dbReference type="GO" id="GO:0004633">
    <property type="term" value="F:phosphopantothenoylcysteine decarboxylase activity"/>
    <property type="evidence" value="ECO:0007669"/>
    <property type="project" value="UniProtKB-UniRule"/>
</dbReference>
<accession>A0A1D2KWB8</accession>
<feature type="active site" description="Proton donor" evidence="3">
    <location>
        <position position="156"/>
    </location>
</feature>
<dbReference type="GO" id="GO:0071513">
    <property type="term" value="C:phosphopantothenoylcysteine decarboxylase complex"/>
    <property type="evidence" value="ECO:0007669"/>
    <property type="project" value="TreeGrafter"/>
</dbReference>
<feature type="binding site" evidence="3">
    <location>
        <position position="323"/>
    </location>
    <ligand>
        <name>CTP</name>
        <dbReference type="ChEBI" id="CHEBI:37563"/>
    </ligand>
</feature>
<dbReference type="InterPro" id="IPR035929">
    <property type="entry name" value="CoaB-like_sf"/>
</dbReference>
<keyword evidence="3" id="KW-0511">Multifunctional enzyme</keyword>
<feature type="binding site" evidence="3">
    <location>
        <position position="341"/>
    </location>
    <ligand>
        <name>CTP</name>
        <dbReference type="ChEBI" id="CHEBI:37563"/>
    </ligand>
</feature>
<dbReference type="GO" id="GO:0046872">
    <property type="term" value="F:metal ion binding"/>
    <property type="evidence" value="ECO:0007669"/>
    <property type="project" value="UniProtKB-KW"/>
</dbReference>
<dbReference type="SUPFAM" id="SSF52507">
    <property type="entry name" value="Homo-oligomeric flavin-containing Cys decarboxylases, HFCD"/>
    <property type="match status" value="1"/>
</dbReference>
<protein>
    <recommendedName>
        <fullName evidence="3">Coenzyme A biosynthesis bifunctional protein CoaBC</fullName>
    </recommendedName>
    <alternativeName>
        <fullName evidence="3">DNA/pantothenate metabolism flavoprotein</fullName>
    </alternativeName>
    <alternativeName>
        <fullName evidence="3">Phosphopantothenoylcysteine synthetase/decarboxylase</fullName>
        <shortName evidence="3">PPCS-PPCDC</shortName>
    </alternativeName>
    <domain>
        <recommendedName>
            <fullName evidence="3">Phosphopantothenoylcysteine decarboxylase</fullName>
            <shortName evidence="3">PPC decarboxylase</shortName>
            <shortName evidence="3">PPC-DC</shortName>
            <ecNumber evidence="3">4.1.1.36</ecNumber>
        </recommendedName>
        <alternativeName>
            <fullName evidence="3">CoaC</fullName>
        </alternativeName>
    </domain>
    <domain>
        <recommendedName>
            <fullName evidence="3">Phosphopantothenate--cysteine ligase</fullName>
            <ecNumber evidence="3">6.3.2.5</ecNumber>
        </recommendedName>
        <alternativeName>
            <fullName evidence="3">CoaB</fullName>
        </alternativeName>
        <alternativeName>
            <fullName evidence="3">Phosphopantothenoylcysteine synthetase</fullName>
            <shortName evidence="3">PPC synthetase</shortName>
            <shortName evidence="3">PPC-S</shortName>
        </alternativeName>
    </domain>
</protein>
<dbReference type="Gene3D" id="3.40.50.10300">
    <property type="entry name" value="CoaB-like"/>
    <property type="match status" value="1"/>
</dbReference>
<dbReference type="InterPro" id="IPR007085">
    <property type="entry name" value="DNA/pantothenate-metab_flavo_C"/>
</dbReference>
<dbReference type="PANTHER" id="PTHR14359:SF6">
    <property type="entry name" value="PHOSPHOPANTOTHENOYLCYSTEINE DECARBOXYLASE"/>
    <property type="match status" value="1"/>
</dbReference>
<dbReference type="UniPathway" id="UPA00241">
    <property type="reaction ID" value="UER00353"/>
</dbReference>
<evidence type="ECO:0000259" key="5">
    <source>
        <dbReference type="Pfam" id="PF02441"/>
    </source>
</evidence>
<keyword evidence="2 3" id="KW-0456">Lyase</keyword>
<keyword evidence="1 3" id="KW-0210">Decarboxylase</keyword>
<dbReference type="OrthoDB" id="9802554at2"/>
<evidence type="ECO:0000256" key="4">
    <source>
        <dbReference type="RuleBase" id="RU364078"/>
    </source>
</evidence>